<dbReference type="InterPro" id="IPR002893">
    <property type="entry name" value="Znf_MYND"/>
</dbReference>
<name>A0A1Q3ED14_LENED</name>
<dbReference type="PROSITE" id="PS50865">
    <property type="entry name" value="ZF_MYND_2"/>
    <property type="match status" value="1"/>
</dbReference>
<reference evidence="7 8" key="1">
    <citation type="submission" date="2016-08" db="EMBL/GenBank/DDBJ databases">
        <authorList>
            <consortium name="Lentinula edodes genome sequencing consortium"/>
            <person name="Sakamoto Y."/>
            <person name="Nakade K."/>
            <person name="Sato S."/>
            <person name="Yoshida Y."/>
            <person name="Miyazaki K."/>
            <person name="Natsume S."/>
            <person name="Konno N."/>
        </authorList>
    </citation>
    <scope>NUCLEOTIDE SEQUENCE [LARGE SCALE GENOMIC DNA]</scope>
    <source>
        <strain evidence="7 8">NBRC 111202</strain>
    </source>
</reference>
<evidence type="ECO:0000256" key="1">
    <source>
        <dbReference type="ARBA" id="ARBA00022723"/>
    </source>
</evidence>
<evidence type="ECO:0000313" key="8">
    <source>
        <dbReference type="Proteomes" id="UP000188533"/>
    </source>
</evidence>
<sequence length="470" mass="53748">MARRFGPEESRGLAGGSLVSAESLRYQKMADNLCAQGKPNEAVPFMLKAMEDKNNVDIFVTFAFVQQNYRKALEVLEDGKLIGESSLESKYGPDAFKDGGPLVGQFNEVMDTRPYMRLLQAMVRVAVECKNHRKAAETIIEMFRLNPMDPMQQHKWLPTLLCRIKRYPDTLYFCQVFLDIFVSRLSLSQLPPGGGTQFLPPRHELYTPQEQEKMASYESTISYGAALAAFRLSGDCEESRMYLRAAVKANPTVMLKILRRSERPRTLNASARSYNSPEDAHDYLWLSQDLWLEEDVWNWVHANSDAQQAVRKDCSRPGCRRGEQSPGEFKQCGGCHTILYCSPQCQKDDWKRHKPDCVFEQEAKAIRRAISKGQPIPASGSIPVFAADFSEEGVRGYDPAPIKMTPEQEREEAERRRKRKEKKKQMNKKKEERKKAKKREEKQKIDIEAARNDGSDLEDMQEQIADASLE</sequence>
<evidence type="ECO:0000256" key="2">
    <source>
        <dbReference type="ARBA" id="ARBA00022771"/>
    </source>
</evidence>
<feature type="compositionally biased region" description="Basic residues" evidence="5">
    <location>
        <begin position="416"/>
        <end position="427"/>
    </location>
</feature>
<dbReference type="Proteomes" id="UP000188533">
    <property type="component" value="Unassembled WGS sequence"/>
</dbReference>
<dbReference type="AlphaFoldDB" id="A0A1Q3ED14"/>
<comment type="caution">
    <text evidence="7">The sequence shown here is derived from an EMBL/GenBank/DDBJ whole genome shotgun (WGS) entry which is preliminary data.</text>
</comment>
<proteinExistence type="predicted"/>
<dbReference type="Gene3D" id="6.10.140.2220">
    <property type="match status" value="1"/>
</dbReference>
<feature type="compositionally biased region" description="Basic and acidic residues" evidence="5">
    <location>
        <begin position="406"/>
        <end position="415"/>
    </location>
</feature>
<accession>A0A1Q3ED14</accession>
<feature type="domain" description="MYND-type" evidence="6">
    <location>
        <begin position="316"/>
        <end position="357"/>
    </location>
</feature>
<evidence type="ECO:0000256" key="5">
    <source>
        <dbReference type="SAM" id="MobiDB-lite"/>
    </source>
</evidence>
<keyword evidence="2 4" id="KW-0863">Zinc-finger</keyword>
<evidence type="ECO:0000256" key="4">
    <source>
        <dbReference type="PROSITE-ProRule" id="PRU00134"/>
    </source>
</evidence>
<feature type="region of interest" description="Disordered" evidence="5">
    <location>
        <begin position="396"/>
        <end position="470"/>
    </location>
</feature>
<dbReference type="Pfam" id="PF01753">
    <property type="entry name" value="zf-MYND"/>
    <property type="match status" value="1"/>
</dbReference>
<gene>
    <name evidence="7" type="ORF">LENED_006938</name>
</gene>
<evidence type="ECO:0000313" key="7">
    <source>
        <dbReference type="EMBL" id="GAW05103.1"/>
    </source>
</evidence>
<dbReference type="GO" id="GO:0008270">
    <property type="term" value="F:zinc ion binding"/>
    <property type="evidence" value="ECO:0007669"/>
    <property type="project" value="UniProtKB-KW"/>
</dbReference>
<feature type="compositionally biased region" description="Basic and acidic residues" evidence="5">
    <location>
        <begin position="428"/>
        <end position="454"/>
    </location>
</feature>
<evidence type="ECO:0000259" key="6">
    <source>
        <dbReference type="PROSITE" id="PS50865"/>
    </source>
</evidence>
<evidence type="ECO:0000256" key="3">
    <source>
        <dbReference type="ARBA" id="ARBA00022833"/>
    </source>
</evidence>
<dbReference type="STRING" id="5353.A0A1Q3ED14"/>
<reference evidence="7 8" key="2">
    <citation type="submission" date="2017-02" db="EMBL/GenBank/DDBJ databases">
        <title>A genome survey and senescence transcriptome analysis in Lentinula edodes.</title>
        <authorList>
            <person name="Sakamoto Y."/>
            <person name="Nakade K."/>
            <person name="Sato S."/>
            <person name="Yoshida Y."/>
            <person name="Miyazaki K."/>
            <person name="Natsume S."/>
            <person name="Konno N."/>
        </authorList>
    </citation>
    <scope>NUCLEOTIDE SEQUENCE [LARGE SCALE GENOMIC DNA]</scope>
    <source>
        <strain evidence="7 8">NBRC 111202</strain>
    </source>
</reference>
<organism evidence="7 8">
    <name type="scientific">Lentinula edodes</name>
    <name type="common">Shiitake mushroom</name>
    <name type="synonym">Lentinus edodes</name>
    <dbReference type="NCBI Taxonomy" id="5353"/>
    <lineage>
        <taxon>Eukaryota</taxon>
        <taxon>Fungi</taxon>
        <taxon>Dikarya</taxon>
        <taxon>Basidiomycota</taxon>
        <taxon>Agaricomycotina</taxon>
        <taxon>Agaricomycetes</taxon>
        <taxon>Agaricomycetidae</taxon>
        <taxon>Agaricales</taxon>
        <taxon>Marasmiineae</taxon>
        <taxon>Omphalotaceae</taxon>
        <taxon>Lentinula</taxon>
    </lineage>
</organism>
<dbReference type="EMBL" id="BDGU01000235">
    <property type="protein sequence ID" value="GAW05103.1"/>
    <property type="molecule type" value="Genomic_DNA"/>
</dbReference>
<keyword evidence="3" id="KW-0862">Zinc</keyword>
<keyword evidence="1" id="KW-0479">Metal-binding</keyword>
<protein>
    <recommendedName>
        <fullName evidence="6">MYND-type domain-containing protein</fullName>
    </recommendedName>
</protein>
<keyword evidence="8" id="KW-1185">Reference proteome</keyword>
<dbReference type="SUPFAM" id="SSF144232">
    <property type="entry name" value="HIT/MYND zinc finger-like"/>
    <property type="match status" value="1"/>
</dbReference>